<name>A0ACB8GN61_PSICU</name>
<reference evidence="1" key="1">
    <citation type="submission" date="2021-10" db="EMBL/GenBank/DDBJ databases">
        <title>Psilocybe cubensis genome.</title>
        <authorList>
            <person name="Mckernan K.J."/>
            <person name="Crawford S."/>
            <person name="Trippe A."/>
            <person name="Kane L.T."/>
            <person name="Mclaughlin S."/>
        </authorList>
    </citation>
    <scope>NUCLEOTIDE SEQUENCE</scope>
    <source>
        <strain evidence="1">MGC-MH-2018</strain>
    </source>
</reference>
<evidence type="ECO:0000313" key="1">
    <source>
        <dbReference type="EMBL" id="KAH9476983.1"/>
    </source>
</evidence>
<organism evidence="1 2">
    <name type="scientific">Psilocybe cubensis</name>
    <name type="common">Psychedelic mushroom</name>
    <name type="synonym">Stropharia cubensis</name>
    <dbReference type="NCBI Taxonomy" id="181762"/>
    <lineage>
        <taxon>Eukaryota</taxon>
        <taxon>Fungi</taxon>
        <taxon>Dikarya</taxon>
        <taxon>Basidiomycota</taxon>
        <taxon>Agaricomycotina</taxon>
        <taxon>Agaricomycetes</taxon>
        <taxon>Agaricomycetidae</taxon>
        <taxon>Agaricales</taxon>
        <taxon>Agaricineae</taxon>
        <taxon>Strophariaceae</taxon>
        <taxon>Psilocybe</taxon>
    </lineage>
</organism>
<dbReference type="EMBL" id="JAFIQS020000010">
    <property type="protein sequence ID" value="KAH9476983.1"/>
    <property type="molecule type" value="Genomic_DNA"/>
</dbReference>
<keyword evidence="2" id="KW-1185">Reference proteome</keyword>
<protein>
    <submittedName>
        <fullName evidence="1">Uncharacterized protein</fullName>
    </submittedName>
</protein>
<accession>A0ACB8GN61</accession>
<evidence type="ECO:0000313" key="2">
    <source>
        <dbReference type="Proteomes" id="UP000664032"/>
    </source>
</evidence>
<proteinExistence type="predicted"/>
<gene>
    <name evidence="1" type="ORF">JR316_0010899</name>
</gene>
<comment type="caution">
    <text evidence="1">The sequence shown here is derived from an EMBL/GenBank/DDBJ whole genome shotgun (WGS) entry which is preliminary data.</text>
</comment>
<dbReference type="Proteomes" id="UP000664032">
    <property type="component" value="Unassembled WGS sequence"/>
</dbReference>
<sequence>MTSCSNLPPFNASDYLFSTTSSILIDAPIDKVWSILMDFPSYQKWSVQFVKTARIMILKDRSRNTFTRSMVLVDYNTRRPLADQKLEVGKYFDMLVNMNPGDVPEDPNKRDRGDAFAMISMLEPENYRISWTAAMFPYFILRSLRTQALSVDKETGMTKYENFEAFGGLLAYLIRYMSSEQLKKGFAGAANSLKKQAEKNPAKLRVYLSADTKHKLA</sequence>